<dbReference type="PANTHER" id="PTHR46889:SF4">
    <property type="entry name" value="TRANSPOSASE INSO FOR INSERTION SEQUENCE ELEMENT IS911B-RELATED"/>
    <property type="match status" value="1"/>
</dbReference>
<gene>
    <name evidence="2" type="ordered locus">PXO_04523</name>
</gene>
<protein>
    <submittedName>
        <fullName evidence="2">ISxac3 transposase</fullName>
    </submittedName>
</protein>
<proteinExistence type="predicted"/>
<dbReference type="Pfam" id="PF13333">
    <property type="entry name" value="rve_2"/>
    <property type="match status" value="1"/>
</dbReference>
<dbReference type="GO" id="GO:0015074">
    <property type="term" value="P:DNA integration"/>
    <property type="evidence" value="ECO:0007669"/>
    <property type="project" value="InterPro"/>
</dbReference>
<dbReference type="PANTHER" id="PTHR46889">
    <property type="entry name" value="TRANSPOSASE INSF FOR INSERTION SEQUENCE IS3B-RELATED"/>
    <property type="match status" value="1"/>
</dbReference>
<dbReference type="HOGENOM" id="CLU_027402_41_5_6"/>
<evidence type="ECO:0000313" key="3">
    <source>
        <dbReference type="Proteomes" id="UP000001740"/>
    </source>
</evidence>
<reference evidence="2 3" key="1">
    <citation type="journal article" date="2008" name="BMC Genomics">
        <title>Genome sequence and rapid evolution of the rice pathogen Xanthomonas oryzae pv. oryzae PXO99A.</title>
        <authorList>
            <person name="Salzberg S.L."/>
            <person name="Sommer D.D."/>
            <person name="Schatz M.C."/>
            <person name="Phillippy A.M."/>
            <person name="Rabinowicz P.D."/>
            <person name="Tsuge S."/>
            <person name="Furutani A."/>
            <person name="Ochiai H."/>
            <person name="Delcher A.L."/>
            <person name="Kelley D."/>
            <person name="Madupu R."/>
            <person name="Puiu D."/>
            <person name="Radune D."/>
            <person name="Shumway M."/>
            <person name="Trapnell C."/>
            <person name="Aparna G."/>
            <person name="Jha G."/>
            <person name="Pandey A."/>
            <person name="Patil P.B."/>
            <person name="Ishihara H."/>
            <person name="Meyer D.F."/>
            <person name="Szurek B."/>
            <person name="Verdier V."/>
            <person name="Koebnik R."/>
            <person name="Dow J.M."/>
            <person name="Ryan R.P."/>
            <person name="Hirata H."/>
            <person name="Tsuyumu S."/>
            <person name="Won Lee S."/>
            <person name="Seo Y.S."/>
            <person name="Sriariyanum M."/>
            <person name="Ronald P.C."/>
            <person name="Sonti R.V."/>
            <person name="Van Sluys M.A."/>
            <person name="Leach J.E."/>
            <person name="White F.F."/>
            <person name="Bogdanove A.J."/>
        </authorList>
    </citation>
    <scope>NUCLEOTIDE SEQUENCE [LARGE SCALE GENOMIC DNA]</scope>
    <source>
        <strain evidence="2 3">PXO99A</strain>
    </source>
</reference>
<feature type="domain" description="Integrase catalytic" evidence="1">
    <location>
        <begin position="8"/>
        <end position="51"/>
    </location>
</feature>
<dbReference type="InterPro" id="IPR001584">
    <property type="entry name" value="Integrase_cat-core"/>
</dbReference>
<evidence type="ECO:0000313" key="2">
    <source>
        <dbReference type="EMBL" id="ACD57884.1"/>
    </source>
</evidence>
<dbReference type="eggNOG" id="COG2801">
    <property type="taxonomic scope" value="Bacteria"/>
</dbReference>
<name>A0A0K0GHZ6_XANOP</name>
<evidence type="ECO:0000259" key="1">
    <source>
        <dbReference type="Pfam" id="PF13333"/>
    </source>
</evidence>
<accession>A0A0K0GHZ6</accession>
<organism evidence="2 3">
    <name type="scientific">Xanthomonas oryzae pv. oryzae (strain PXO99A)</name>
    <dbReference type="NCBI Taxonomy" id="360094"/>
    <lineage>
        <taxon>Bacteria</taxon>
        <taxon>Pseudomonadati</taxon>
        <taxon>Pseudomonadota</taxon>
        <taxon>Gammaproteobacteria</taxon>
        <taxon>Lysobacterales</taxon>
        <taxon>Lysobacteraceae</taxon>
        <taxon>Xanthomonas</taxon>
    </lineage>
</organism>
<sequence length="60" mass="6855">MGHKAPVESFLGLLKRERIRRQVYLNKDGARAEVLDCIEMFYNPERRHGSTGDLPPPCSV</sequence>
<dbReference type="InterPro" id="IPR050900">
    <property type="entry name" value="Transposase_IS3/IS150/IS904"/>
</dbReference>
<dbReference type="AlphaFoldDB" id="A0A0K0GHZ6"/>
<dbReference type="KEGG" id="xop:PXO_04523"/>
<dbReference type="EMBL" id="CP000967">
    <property type="protein sequence ID" value="ACD57884.1"/>
    <property type="molecule type" value="Genomic_DNA"/>
</dbReference>
<dbReference type="Proteomes" id="UP000001740">
    <property type="component" value="Chromosome"/>
</dbReference>